<evidence type="ECO:0000313" key="2">
    <source>
        <dbReference type="Proteomes" id="UP001163115"/>
    </source>
</evidence>
<dbReference type="PANTHER" id="PTHR46638">
    <property type="entry name" value="CORRINOID ADENOSYLTRANSFERASE"/>
    <property type="match status" value="1"/>
</dbReference>
<keyword evidence="2" id="KW-1185">Reference proteome</keyword>
<accession>A0ABY7AB00</accession>
<gene>
    <name evidence="1" type="ORF">OW255_14245</name>
</gene>
<sequence length="175" mass="19485">MMKSCIHIYCGDGKGKTTAAIGLSVRASGCGKKVLVTRFLKTDHSGEVKVLDAIPGITVTPCERSFGFFTRMTEEQKKEAAVYYSQLLASTLEKAVNEEYDLLVMDEIMAVCNYGLVDEEVVRKFLVDRPKGLEVVLTGRNPSKELTDLADYVSEIHKIKHPYDQGLNARKGIEY</sequence>
<dbReference type="Proteomes" id="UP001163115">
    <property type="component" value="Chromosome"/>
</dbReference>
<dbReference type="InterPro" id="IPR027417">
    <property type="entry name" value="P-loop_NTPase"/>
</dbReference>
<proteinExistence type="predicted"/>
<dbReference type="SUPFAM" id="SSF52540">
    <property type="entry name" value="P-loop containing nucleoside triphosphate hydrolases"/>
    <property type="match status" value="1"/>
</dbReference>
<dbReference type="Gene3D" id="3.40.50.300">
    <property type="entry name" value="P-loop containing nucleotide triphosphate hydrolases"/>
    <property type="match status" value="1"/>
</dbReference>
<dbReference type="InterPro" id="IPR003724">
    <property type="entry name" value="CblAdoTrfase_CobA"/>
</dbReference>
<name>A0ABY7AB00_9FIRM</name>
<reference evidence="1" key="1">
    <citation type="submission" date="2022-11" db="EMBL/GenBank/DDBJ databases">
        <title>Lacrimispora xylanolytica sy1, complete genome.</title>
        <authorList>
            <person name="Choi S."/>
        </authorList>
    </citation>
    <scope>NUCLEOTIDE SEQUENCE</scope>
    <source>
        <strain evidence="1">Sy1</strain>
    </source>
</reference>
<dbReference type="RefSeq" id="WP_268114446.1">
    <property type="nucleotide sequence ID" value="NZ_CP113524.1"/>
</dbReference>
<organism evidence="1 2">
    <name type="scientific">Lacrimispora xylanolytica</name>
    <dbReference type="NCBI Taxonomy" id="29375"/>
    <lineage>
        <taxon>Bacteria</taxon>
        <taxon>Bacillati</taxon>
        <taxon>Bacillota</taxon>
        <taxon>Clostridia</taxon>
        <taxon>Lachnospirales</taxon>
        <taxon>Lachnospiraceae</taxon>
        <taxon>Lacrimispora</taxon>
    </lineage>
</organism>
<protein>
    <submittedName>
        <fullName evidence="1">Cob(I)yrinic acid a,c-diamide adenosyltransferase</fullName>
    </submittedName>
</protein>
<dbReference type="PIRSF" id="PIRSF015617">
    <property type="entry name" value="Adensltrnsf_CobA"/>
    <property type="match status" value="1"/>
</dbReference>
<dbReference type="EMBL" id="CP113524">
    <property type="protein sequence ID" value="WAJ22723.1"/>
    <property type="molecule type" value="Genomic_DNA"/>
</dbReference>
<dbReference type="PANTHER" id="PTHR46638:SF1">
    <property type="entry name" value="CORRINOID ADENOSYLTRANSFERASE"/>
    <property type="match status" value="1"/>
</dbReference>
<evidence type="ECO:0000313" key="1">
    <source>
        <dbReference type="EMBL" id="WAJ22723.1"/>
    </source>
</evidence>
<dbReference type="Pfam" id="PF02572">
    <property type="entry name" value="CobA_CobO_BtuR"/>
    <property type="match status" value="1"/>
</dbReference>